<feature type="transmembrane region" description="Helical" evidence="1">
    <location>
        <begin position="263"/>
        <end position="288"/>
    </location>
</feature>
<dbReference type="InterPro" id="IPR050256">
    <property type="entry name" value="Glycosyltransferase_2"/>
</dbReference>
<evidence type="ECO:0000256" key="1">
    <source>
        <dbReference type="SAM" id="Phobius"/>
    </source>
</evidence>
<dbReference type="RefSeq" id="WP_191175202.1">
    <property type="nucleotide sequence ID" value="NZ_JACWMW010000002.1"/>
</dbReference>
<dbReference type="SUPFAM" id="SSF53448">
    <property type="entry name" value="Nucleotide-diphospho-sugar transferases"/>
    <property type="match status" value="1"/>
</dbReference>
<comment type="caution">
    <text evidence="3">The sequence shown here is derived from an EMBL/GenBank/DDBJ whole genome shotgun (WGS) entry which is preliminary data.</text>
</comment>
<dbReference type="Proteomes" id="UP000618754">
    <property type="component" value="Unassembled WGS sequence"/>
</dbReference>
<dbReference type="CDD" id="cd04187">
    <property type="entry name" value="DPM1_like_bac"/>
    <property type="match status" value="1"/>
</dbReference>
<feature type="transmembrane region" description="Helical" evidence="1">
    <location>
        <begin position="228"/>
        <end position="251"/>
    </location>
</feature>
<gene>
    <name evidence="3" type="ORF">IDJ75_08525</name>
</gene>
<dbReference type="Pfam" id="PF00535">
    <property type="entry name" value="Glycos_transf_2"/>
    <property type="match status" value="1"/>
</dbReference>
<dbReference type="Gene3D" id="3.90.550.10">
    <property type="entry name" value="Spore Coat Polysaccharide Biosynthesis Protein SpsA, Chain A"/>
    <property type="match status" value="1"/>
</dbReference>
<evidence type="ECO:0000259" key="2">
    <source>
        <dbReference type="Pfam" id="PF00535"/>
    </source>
</evidence>
<keyword evidence="1" id="KW-0472">Membrane</keyword>
<evidence type="ECO:0000313" key="4">
    <source>
        <dbReference type="Proteomes" id="UP000618754"/>
    </source>
</evidence>
<dbReference type="InterPro" id="IPR029044">
    <property type="entry name" value="Nucleotide-diphossugar_trans"/>
</dbReference>
<name>A0ABR7X495_9SPHI</name>
<dbReference type="InterPro" id="IPR001173">
    <property type="entry name" value="Glyco_trans_2-like"/>
</dbReference>
<evidence type="ECO:0000313" key="3">
    <source>
        <dbReference type="EMBL" id="MBD1385321.1"/>
    </source>
</evidence>
<accession>A0ABR7X495</accession>
<reference evidence="3 4" key="1">
    <citation type="submission" date="2020-09" db="EMBL/GenBank/DDBJ databases">
        <title>Novel species of Mucilaginibacter isolated from a glacier on the Tibetan Plateau.</title>
        <authorList>
            <person name="Liu Q."/>
            <person name="Xin Y.-H."/>
        </authorList>
    </citation>
    <scope>NUCLEOTIDE SEQUENCE [LARGE SCALE GENOMIC DNA]</scope>
    <source>
        <strain evidence="3 4">CGMCC 1.13878</strain>
    </source>
</reference>
<keyword evidence="4" id="KW-1185">Reference proteome</keyword>
<dbReference type="PANTHER" id="PTHR48090">
    <property type="entry name" value="UNDECAPRENYL-PHOSPHATE 4-DEOXY-4-FORMAMIDO-L-ARABINOSE TRANSFERASE-RELATED"/>
    <property type="match status" value="1"/>
</dbReference>
<keyword evidence="1" id="KW-1133">Transmembrane helix</keyword>
<organism evidence="3 4">
    <name type="scientific">Mucilaginibacter rigui</name>
    <dbReference type="NCBI Taxonomy" id="534635"/>
    <lineage>
        <taxon>Bacteria</taxon>
        <taxon>Pseudomonadati</taxon>
        <taxon>Bacteroidota</taxon>
        <taxon>Sphingobacteriia</taxon>
        <taxon>Sphingobacteriales</taxon>
        <taxon>Sphingobacteriaceae</taxon>
        <taxon>Mucilaginibacter</taxon>
    </lineage>
</organism>
<keyword evidence="1" id="KW-0812">Transmembrane</keyword>
<dbReference type="PANTHER" id="PTHR48090:SF8">
    <property type="entry name" value="GLYCOSYLTRANSFERASE CSBB-RELATED"/>
    <property type="match status" value="1"/>
</dbReference>
<protein>
    <submittedName>
        <fullName evidence="3">Glycosyltransferase family 2 protein</fullName>
    </submittedName>
</protein>
<sequence>MRKISIIIPAHNEERNISYMVSELQKLFSDINYTYECIFVDDGSTDNTLNEIKVQHEMHHHVYFIELSRNFGKDRALQAGIEFANGDAVITIDADMQHPPRLIIEMIRLWESGYDVVYTYREKANEHVKSFQKVASKLFYKGVNMLSEIQMEDGIADFRLIDKKVVAELKQINEYDIFFRGMIKWVGFKQKGIPYTPAARFSGEASYSIYKLFKLALNSTMSFSVRPLYAATFIGLIFSLSSLLYIPYILISHFFGLIAVSGWASLIATVAFFGGLQLFVLGIIGMYLGKLFMQAKQRPNYIVRTTNLLGIPEELSA</sequence>
<proteinExistence type="predicted"/>
<feature type="domain" description="Glycosyltransferase 2-like" evidence="2">
    <location>
        <begin position="5"/>
        <end position="168"/>
    </location>
</feature>
<dbReference type="EMBL" id="JACWMW010000002">
    <property type="protein sequence ID" value="MBD1385321.1"/>
    <property type="molecule type" value="Genomic_DNA"/>
</dbReference>